<dbReference type="GO" id="GO:0000922">
    <property type="term" value="C:spindle pole"/>
    <property type="evidence" value="ECO:0007669"/>
    <property type="project" value="TreeGrafter"/>
</dbReference>
<keyword evidence="1" id="KW-0547">Nucleotide-binding</keyword>
<reference evidence="2" key="1">
    <citation type="submission" date="2014-11" db="EMBL/GenBank/DDBJ databases">
        <authorList>
            <person name="Amaro Gonzalez C."/>
        </authorList>
    </citation>
    <scope>NUCLEOTIDE SEQUENCE</scope>
</reference>
<dbReference type="GO" id="GO:0000776">
    <property type="term" value="C:kinetochore"/>
    <property type="evidence" value="ECO:0007669"/>
    <property type="project" value="TreeGrafter"/>
</dbReference>
<protein>
    <recommendedName>
        <fullName evidence="3">Protein kinase domain-containing protein</fullName>
    </recommendedName>
</protein>
<reference evidence="2" key="2">
    <citation type="journal article" date="2015" name="Fish Shellfish Immunol.">
        <title>Early steps in the European eel (Anguilla anguilla)-Vibrio vulnificus interaction in the gills: Role of the RtxA13 toxin.</title>
        <authorList>
            <person name="Callol A."/>
            <person name="Pajuelo D."/>
            <person name="Ebbesson L."/>
            <person name="Teles M."/>
            <person name="MacKenzie S."/>
            <person name="Amaro C."/>
        </authorList>
    </citation>
    <scope>NUCLEOTIDE SEQUENCE</scope>
</reference>
<accession>A0A0E9UXF7</accession>
<evidence type="ECO:0000256" key="1">
    <source>
        <dbReference type="PROSITE-ProRule" id="PRU10141"/>
    </source>
</evidence>
<organism evidence="2">
    <name type="scientific">Anguilla anguilla</name>
    <name type="common">European freshwater eel</name>
    <name type="synonym">Muraena anguilla</name>
    <dbReference type="NCBI Taxonomy" id="7936"/>
    <lineage>
        <taxon>Eukaryota</taxon>
        <taxon>Metazoa</taxon>
        <taxon>Chordata</taxon>
        <taxon>Craniata</taxon>
        <taxon>Vertebrata</taxon>
        <taxon>Euteleostomi</taxon>
        <taxon>Actinopterygii</taxon>
        <taxon>Neopterygii</taxon>
        <taxon>Teleostei</taxon>
        <taxon>Anguilliformes</taxon>
        <taxon>Anguillidae</taxon>
        <taxon>Anguilla</taxon>
    </lineage>
</organism>
<dbReference type="PANTHER" id="PTHR24345">
    <property type="entry name" value="SERINE/THREONINE-PROTEIN KINASE PLK"/>
    <property type="match status" value="1"/>
</dbReference>
<dbReference type="AlphaFoldDB" id="A0A0E9UXF7"/>
<keyword evidence="1" id="KW-0067">ATP-binding</keyword>
<dbReference type="GO" id="GO:0005634">
    <property type="term" value="C:nucleus"/>
    <property type="evidence" value="ECO:0007669"/>
    <property type="project" value="TreeGrafter"/>
</dbReference>
<dbReference type="PROSITE" id="PS00107">
    <property type="entry name" value="PROTEIN_KINASE_ATP"/>
    <property type="match status" value="1"/>
</dbReference>
<dbReference type="SUPFAM" id="SSF56112">
    <property type="entry name" value="Protein kinase-like (PK-like)"/>
    <property type="match status" value="1"/>
</dbReference>
<name>A0A0E9UXF7_ANGAN</name>
<dbReference type="GO" id="GO:0007052">
    <property type="term" value="P:mitotic spindle organization"/>
    <property type="evidence" value="ECO:0007669"/>
    <property type="project" value="TreeGrafter"/>
</dbReference>
<evidence type="ECO:0000313" key="2">
    <source>
        <dbReference type="EMBL" id="JAH70492.1"/>
    </source>
</evidence>
<feature type="binding site" evidence="1">
    <location>
        <position position="33"/>
    </location>
    <ligand>
        <name>ATP</name>
        <dbReference type="ChEBI" id="CHEBI:30616"/>
    </ligand>
</feature>
<dbReference type="GO" id="GO:0005737">
    <property type="term" value="C:cytoplasm"/>
    <property type="evidence" value="ECO:0007669"/>
    <property type="project" value="TreeGrafter"/>
</dbReference>
<dbReference type="GO" id="GO:0005813">
    <property type="term" value="C:centrosome"/>
    <property type="evidence" value="ECO:0007669"/>
    <property type="project" value="TreeGrafter"/>
</dbReference>
<proteinExistence type="predicted"/>
<dbReference type="GO" id="GO:0005524">
    <property type="term" value="F:ATP binding"/>
    <property type="evidence" value="ECO:0007669"/>
    <property type="project" value="UniProtKB-UniRule"/>
</dbReference>
<dbReference type="EMBL" id="GBXM01038085">
    <property type="protein sequence ID" value="JAH70492.1"/>
    <property type="molecule type" value="Transcribed_RNA"/>
</dbReference>
<evidence type="ECO:0008006" key="3">
    <source>
        <dbReference type="Google" id="ProtNLM"/>
    </source>
</evidence>
<dbReference type="InterPro" id="IPR017441">
    <property type="entry name" value="Protein_kinase_ATP_BS"/>
</dbReference>
<dbReference type="Gene3D" id="3.30.200.20">
    <property type="entry name" value="Phosphorylase Kinase, domain 1"/>
    <property type="match status" value="1"/>
</dbReference>
<dbReference type="PANTHER" id="PTHR24345:SF93">
    <property type="entry name" value="SERINE_THREONINE-PROTEIN KINASE PLK1"/>
    <property type="match status" value="1"/>
</dbReference>
<dbReference type="GO" id="GO:0004674">
    <property type="term" value="F:protein serine/threonine kinase activity"/>
    <property type="evidence" value="ECO:0007669"/>
    <property type="project" value="TreeGrafter"/>
</dbReference>
<sequence>MKRYMRGRFLGKGGFAKCYEITDMDTKEVFAGKVVPKSMLLKAHQKEKMSMENHYPQEP</sequence>
<dbReference type="InterPro" id="IPR011009">
    <property type="entry name" value="Kinase-like_dom_sf"/>
</dbReference>